<dbReference type="GO" id="GO:0046872">
    <property type="term" value="F:metal ion binding"/>
    <property type="evidence" value="ECO:0007669"/>
    <property type="project" value="InterPro"/>
</dbReference>
<dbReference type="Pfam" id="PF11716">
    <property type="entry name" value="MDMPI_N"/>
    <property type="match status" value="1"/>
</dbReference>
<dbReference type="SUPFAM" id="SSF55718">
    <property type="entry name" value="SCP-like"/>
    <property type="match status" value="1"/>
</dbReference>
<organism evidence="3 4">
    <name type="scientific">Nocardioides pocheonensis</name>
    <dbReference type="NCBI Taxonomy" id="661485"/>
    <lineage>
        <taxon>Bacteria</taxon>
        <taxon>Bacillati</taxon>
        <taxon>Actinomycetota</taxon>
        <taxon>Actinomycetes</taxon>
        <taxon>Propionibacteriales</taxon>
        <taxon>Nocardioidaceae</taxon>
        <taxon>Nocardioides</taxon>
    </lineage>
</organism>
<dbReference type="EMBL" id="RJSF01000040">
    <property type="protein sequence ID" value="RNM14223.1"/>
    <property type="molecule type" value="Genomic_DNA"/>
</dbReference>
<keyword evidence="3" id="KW-0413">Isomerase</keyword>
<dbReference type="AlphaFoldDB" id="A0A3N0GP20"/>
<comment type="caution">
    <text evidence="3">The sequence shown here is derived from an EMBL/GenBank/DDBJ whole genome shotgun (WGS) entry which is preliminary data.</text>
</comment>
<sequence length="306" mass="32823">MSRTHVRTSPWRFRASLTPRGGTSGDAVPDTASPSHAPPTQSDRDRVGPRRQTGCMTSDPTPHPDLTAALDALHQSEQHLLRTVDSLSPDAWGEPSVLPGWSRAHVAAHLALNAEGLAGAVNGLAHDVEVPVYESGEKRDADIEELSQAGPAEIRERLFGAGQALRDALSTLDAAHWGGSIARVPDGPQWSVVEVPATRRREVEIHHADLDAGYSHRDWPGDFAVELLDLATEDHAASPDSPVFTIRATDTIRTWSVGAEQPVVEGTAADLGWWLVGRGRGEGLACDSGLPRLGPWRRTPAPTRAP</sequence>
<name>A0A3N0GP20_9ACTN</name>
<dbReference type="OrthoDB" id="5118203at2"/>
<keyword evidence="3" id="KW-0670">Pyruvate</keyword>
<feature type="region of interest" description="Disordered" evidence="1">
    <location>
        <begin position="1"/>
        <end position="66"/>
    </location>
</feature>
<dbReference type="Proteomes" id="UP000279994">
    <property type="component" value="Unassembled WGS sequence"/>
</dbReference>
<protein>
    <submittedName>
        <fullName evidence="3">Maleylpyruvate isomerase family mycothiol-dependent enzyme</fullName>
    </submittedName>
</protein>
<reference evidence="3 4" key="1">
    <citation type="submission" date="2018-11" db="EMBL/GenBank/DDBJ databases">
        <authorList>
            <person name="Li F."/>
        </authorList>
    </citation>
    <scope>NUCLEOTIDE SEQUENCE [LARGE SCALE GENOMIC DNA]</scope>
    <source>
        <strain evidence="3 4">Gsoil 818</strain>
    </source>
</reference>
<dbReference type="Gene3D" id="1.20.120.450">
    <property type="entry name" value="dinb family like domain"/>
    <property type="match status" value="1"/>
</dbReference>
<feature type="compositionally biased region" description="Polar residues" evidence="1">
    <location>
        <begin position="32"/>
        <end position="41"/>
    </location>
</feature>
<keyword evidence="4" id="KW-1185">Reference proteome</keyword>
<proteinExistence type="predicted"/>
<dbReference type="SUPFAM" id="SSF109854">
    <property type="entry name" value="DinB/YfiT-like putative metalloenzymes"/>
    <property type="match status" value="1"/>
</dbReference>
<feature type="domain" description="Mycothiol-dependent maleylpyruvate isomerase metal-binding" evidence="2">
    <location>
        <begin position="74"/>
        <end position="210"/>
    </location>
</feature>
<dbReference type="InterPro" id="IPR024344">
    <property type="entry name" value="MDMPI_metal-binding"/>
</dbReference>
<dbReference type="Gene3D" id="3.30.1050.20">
    <property type="match status" value="1"/>
</dbReference>
<dbReference type="NCBIfam" id="TIGR03083">
    <property type="entry name" value="maleylpyruvate isomerase family mycothiol-dependent enzyme"/>
    <property type="match status" value="1"/>
</dbReference>
<dbReference type="InterPro" id="IPR034660">
    <property type="entry name" value="DinB/YfiT-like"/>
</dbReference>
<evidence type="ECO:0000259" key="2">
    <source>
        <dbReference type="Pfam" id="PF11716"/>
    </source>
</evidence>
<evidence type="ECO:0000256" key="1">
    <source>
        <dbReference type="SAM" id="MobiDB-lite"/>
    </source>
</evidence>
<evidence type="ECO:0000313" key="3">
    <source>
        <dbReference type="EMBL" id="RNM14223.1"/>
    </source>
</evidence>
<accession>A0A3N0GP20</accession>
<dbReference type="InterPro" id="IPR036527">
    <property type="entry name" value="SCP2_sterol-bd_dom_sf"/>
</dbReference>
<evidence type="ECO:0000313" key="4">
    <source>
        <dbReference type="Proteomes" id="UP000279994"/>
    </source>
</evidence>
<gene>
    <name evidence="3" type="ORF">EFL26_14985</name>
</gene>
<dbReference type="InterPro" id="IPR017517">
    <property type="entry name" value="Maleyloyr_isom"/>
</dbReference>
<dbReference type="GO" id="GO:0016853">
    <property type="term" value="F:isomerase activity"/>
    <property type="evidence" value="ECO:0007669"/>
    <property type="project" value="UniProtKB-KW"/>
</dbReference>